<evidence type="ECO:0000313" key="2">
    <source>
        <dbReference type="Proteomes" id="UP000775213"/>
    </source>
</evidence>
<accession>A0AAV7H4Q8</accession>
<organism evidence="1 2">
    <name type="scientific">Dendrobium chrysotoxum</name>
    <name type="common">Orchid</name>
    <dbReference type="NCBI Taxonomy" id="161865"/>
    <lineage>
        <taxon>Eukaryota</taxon>
        <taxon>Viridiplantae</taxon>
        <taxon>Streptophyta</taxon>
        <taxon>Embryophyta</taxon>
        <taxon>Tracheophyta</taxon>
        <taxon>Spermatophyta</taxon>
        <taxon>Magnoliopsida</taxon>
        <taxon>Liliopsida</taxon>
        <taxon>Asparagales</taxon>
        <taxon>Orchidaceae</taxon>
        <taxon>Epidendroideae</taxon>
        <taxon>Malaxideae</taxon>
        <taxon>Dendrobiinae</taxon>
        <taxon>Dendrobium</taxon>
    </lineage>
</organism>
<gene>
    <name evidence="1" type="ORF">IEQ34_010314</name>
</gene>
<protein>
    <submittedName>
        <fullName evidence="1">Uncharacterized protein</fullName>
    </submittedName>
</protein>
<sequence length="84" mass="9050">MSISPSSMRRSSTFTSSNLAATAWYSKGTPNLSANSANLWPVSSILSVGWKPGSGVSMPVIRSFGGPPCRWDSFSMKDGHWKPK</sequence>
<keyword evidence="2" id="KW-1185">Reference proteome</keyword>
<reference evidence="1 2" key="1">
    <citation type="journal article" date="2021" name="Hortic Res">
        <title>Chromosome-scale assembly of the Dendrobium chrysotoxum genome enhances the understanding of orchid evolution.</title>
        <authorList>
            <person name="Zhang Y."/>
            <person name="Zhang G.Q."/>
            <person name="Zhang D."/>
            <person name="Liu X.D."/>
            <person name="Xu X.Y."/>
            <person name="Sun W.H."/>
            <person name="Yu X."/>
            <person name="Zhu X."/>
            <person name="Wang Z.W."/>
            <person name="Zhao X."/>
            <person name="Zhong W.Y."/>
            <person name="Chen H."/>
            <person name="Yin W.L."/>
            <person name="Huang T."/>
            <person name="Niu S.C."/>
            <person name="Liu Z.J."/>
        </authorList>
    </citation>
    <scope>NUCLEOTIDE SEQUENCE [LARGE SCALE GENOMIC DNA]</scope>
    <source>
        <strain evidence="1">Lindl</strain>
    </source>
</reference>
<dbReference type="AlphaFoldDB" id="A0AAV7H4Q8"/>
<comment type="caution">
    <text evidence="1">The sequence shown here is derived from an EMBL/GenBank/DDBJ whole genome shotgun (WGS) entry which is preliminary data.</text>
</comment>
<evidence type="ECO:0000313" key="1">
    <source>
        <dbReference type="EMBL" id="KAH0462739.1"/>
    </source>
</evidence>
<dbReference type="Proteomes" id="UP000775213">
    <property type="component" value="Unassembled WGS sequence"/>
</dbReference>
<name>A0AAV7H4Q8_DENCH</name>
<dbReference type="EMBL" id="JAGFBR010000009">
    <property type="protein sequence ID" value="KAH0462739.1"/>
    <property type="molecule type" value="Genomic_DNA"/>
</dbReference>
<proteinExistence type="predicted"/>